<keyword evidence="3" id="KW-1185">Reference proteome</keyword>
<dbReference type="EMBL" id="JBFOLK010000012">
    <property type="protein sequence ID" value="KAL2470237.1"/>
    <property type="molecule type" value="Genomic_DNA"/>
</dbReference>
<dbReference type="AlphaFoldDB" id="A0ABD1Q226"/>
<dbReference type="InterPro" id="IPR007321">
    <property type="entry name" value="Transposase_28"/>
</dbReference>
<sequence>MADVLPIRGIDTSTGKEMAIASNPRIMEVGDPFRTDPIRWAAMDVLSIMVEEDMRLLRESYRIPHDIGLMIPEPNERACFPRRWCTALHLHAFVDGLRLPMHPFFQRILHAYGLAPMQVAPNG</sequence>
<protein>
    <recommendedName>
        <fullName evidence="1">Transposase (putative) gypsy type domain-containing protein</fullName>
    </recommendedName>
</protein>
<dbReference type="Pfam" id="PF04195">
    <property type="entry name" value="Transposase_28"/>
    <property type="match status" value="1"/>
</dbReference>
<comment type="caution">
    <text evidence="2">The sequence shown here is derived from an EMBL/GenBank/DDBJ whole genome shotgun (WGS) entry which is preliminary data.</text>
</comment>
<accession>A0ABD1Q226</accession>
<evidence type="ECO:0000259" key="1">
    <source>
        <dbReference type="Pfam" id="PF04195"/>
    </source>
</evidence>
<dbReference type="Proteomes" id="UP001604336">
    <property type="component" value="Unassembled WGS sequence"/>
</dbReference>
<evidence type="ECO:0000313" key="3">
    <source>
        <dbReference type="Proteomes" id="UP001604336"/>
    </source>
</evidence>
<reference evidence="3" key="1">
    <citation type="submission" date="2024-07" db="EMBL/GenBank/DDBJ databases">
        <title>Two chromosome-level genome assemblies of Korean endemic species Abeliophyllum distichum and Forsythia ovata (Oleaceae).</title>
        <authorList>
            <person name="Jang H."/>
        </authorList>
    </citation>
    <scope>NUCLEOTIDE SEQUENCE [LARGE SCALE GENOMIC DNA]</scope>
</reference>
<feature type="domain" description="Transposase (putative) gypsy type" evidence="1">
    <location>
        <begin position="89"/>
        <end position="123"/>
    </location>
</feature>
<evidence type="ECO:0000313" key="2">
    <source>
        <dbReference type="EMBL" id="KAL2470237.1"/>
    </source>
</evidence>
<proteinExistence type="predicted"/>
<gene>
    <name evidence="2" type="ORF">Adt_38373</name>
</gene>
<organism evidence="2 3">
    <name type="scientific">Abeliophyllum distichum</name>
    <dbReference type="NCBI Taxonomy" id="126358"/>
    <lineage>
        <taxon>Eukaryota</taxon>
        <taxon>Viridiplantae</taxon>
        <taxon>Streptophyta</taxon>
        <taxon>Embryophyta</taxon>
        <taxon>Tracheophyta</taxon>
        <taxon>Spermatophyta</taxon>
        <taxon>Magnoliopsida</taxon>
        <taxon>eudicotyledons</taxon>
        <taxon>Gunneridae</taxon>
        <taxon>Pentapetalae</taxon>
        <taxon>asterids</taxon>
        <taxon>lamiids</taxon>
        <taxon>Lamiales</taxon>
        <taxon>Oleaceae</taxon>
        <taxon>Forsythieae</taxon>
        <taxon>Abeliophyllum</taxon>
    </lineage>
</organism>
<name>A0ABD1Q226_9LAMI</name>